<feature type="compositionally biased region" description="Low complexity" evidence="1">
    <location>
        <begin position="59"/>
        <end position="74"/>
    </location>
</feature>
<gene>
    <name evidence="2" type="ORF">PCOR1329_LOCUS36925</name>
</gene>
<accession>A0ABN9T9K9</accession>
<reference evidence="2" key="1">
    <citation type="submission" date="2023-10" db="EMBL/GenBank/DDBJ databases">
        <authorList>
            <person name="Chen Y."/>
            <person name="Shah S."/>
            <person name="Dougan E. K."/>
            <person name="Thang M."/>
            <person name="Chan C."/>
        </authorList>
    </citation>
    <scope>NUCLEOTIDE SEQUENCE [LARGE SCALE GENOMIC DNA]</scope>
</reference>
<feature type="region of interest" description="Disordered" evidence="1">
    <location>
        <begin position="469"/>
        <end position="493"/>
    </location>
</feature>
<name>A0ABN9T9K9_9DINO</name>
<feature type="region of interest" description="Disordered" evidence="1">
    <location>
        <begin position="43"/>
        <end position="74"/>
    </location>
</feature>
<dbReference type="EMBL" id="CAUYUJ010014485">
    <property type="protein sequence ID" value="CAK0841848.1"/>
    <property type="molecule type" value="Genomic_DNA"/>
</dbReference>
<protein>
    <recommendedName>
        <fullName evidence="4">F-box domain-containing protein</fullName>
    </recommendedName>
</protein>
<comment type="caution">
    <text evidence="2">The sequence shown here is derived from an EMBL/GenBank/DDBJ whole genome shotgun (WGS) entry which is preliminary data.</text>
</comment>
<feature type="region of interest" description="Disordered" evidence="1">
    <location>
        <begin position="1"/>
        <end position="24"/>
    </location>
</feature>
<organism evidence="2 3">
    <name type="scientific">Prorocentrum cordatum</name>
    <dbReference type="NCBI Taxonomy" id="2364126"/>
    <lineage>
        <taxon>Eukaryota</taxon>
        <taxon>Sar</taxon>
        <taxon>Alveolata</taxon>
        <taxon>Dinophyceae</taxon>
        <taxon>Prorocentrales</taxon>
        <taxon>Prorocentraceae</taxon>
        <taxon>Prorocentrum</taxon>
    </lineage>
</organism>
<evidence type="ECO:0000256" key="1">
    <source>
        <dbReference type="SAM" id="MobiDB-lite"/>
    </source>
</evidence>
<feature type="compositionally biased region" description="Basic residues" evidence="1">
    <location>
        <begin position="1"/>
        <end position="12"/>
    </location>
</feature>
<feature type="compositionally biased region" description="Low complexity" evidence="1">
    <location>
        <begin position="469"/>
        <end position="488"/>
    </location>
</feature>
<evidence type="ECO:0008006" key="4">
    <source>
        <dbReference type="Google" id="ProtNLM"/>
    </source>
</evidence>
<dbReference type="Proteomes" id="UP001189429">
    <property type="component" value="Unassembled WGS sequence"/>
</dbReference>
<proteinExistence type="predicted"/>
<evidence type="ECO:0000313" key="2">
    <source>
        <dbReference type="EMBL" id="CAK0841848.1"/>
    </source>
</evidence>
<keyword evidence="3" id="KW-1185">Reference proteome</keyword>
<sequence length="565" mass="59376">MAGRPTRRGSALRRKEEAEVGASAARRRARARRLLAATAAVGKAASGGPGSWQDREAAARPALRRAAAGRRVPGAMRRRRNAAWHALLVPAGGFARASVAGLSRAAAGPRLGWLPSLPEAAALPFGDYGEVPDEHCQVVAVAVDGSVQTELLGGEDHLDRLRRVLRQRLEAAQRPALKPAAALFAPLPEVLQVRIVGMLSLPDRLRLCQASTGVAWTFESSPCRLAEALESDLRDAALLQQLEGARLHRGANADVDLGRGFGSDYQLDMLRGELHHPASNRTQYRALVAKQAQDIRSLREGWAAAGHALRDQLATLREQLQAYIAMSSDAPAAAGEHNDDASDGSLSSLVVEDRGDDCEFSDGFDTSDVLLDGTVGLRALPPLPALTDCPIGFRALTWLWDGRDPTDMRRIADELKWAAATPVPDELEGDTVDVVPEGAAAPGVHVDDIELDDLQAIIQQHCAAGGRLRAPRGAGPAAAGDTTAPAGTNGDGFGDVGGRSVPYSGDGIDTGFLSAGELLEAAAASRLALAAASFLLGVPLEAPQALDAQMPDEAICLPVVAALYQ</sequence>
<evidence type="ECO:0000313" key="3">
    <source>
        <dbReference type="Proteomes" id="UP001189429"/>
    </source>
</evidence>